<comment type="caution">
    <text evidence="2">The sequence shown here is derived from an EMBL/GenBank/DDBJ whole genome shotgun (WGS) entry which is preliminary data.</text>
</comment>
<dbReference type="CDD" id="cd11294">
    <property type="entry name" value="E_set_Esterase_like_N"/>
    <property type="match status" value="1"/>
</dbReference>
<dbReference type="InterPro" id="IPR029058">
    <property type="entry name" value="AB_hydrolase_fold"/>
</dbReference>
<dbReference type="Pfam" id="PF00756">
    <property type="entry name" value="Esterase"/>
    <property type="match status" value="1"/>
</dbReference>
<evidence type="ECO:0000313" key="3">
    <source>
        <dbReference type="Proteomes" id="UP001321186"/>
    </source>
</evidence>
<dbReference type="InterPro" id="IPR050583">
    <property type="entry name" value="Mycobacterial_A85_antigen"/>
</dbReference>
<feature type="chain" id="PRO_5047060146" evidence="1">
    <location>
        <begin position="29"/>
        <end position="385"/>
    </location>
</feature>
<dbReference type="RefSeq" id="WP_269009843.1">
    <property type="nucleotide sequence ID" value="NZ_JAANOH010000002.1"/>
</dbReference>
<dbReference type="PANTHER" id="PTHR48098:SF1">
    <property type="entry name" value="DIACYLGLYCEROL ACYLTRANSFERASE_MYCOLYLTRANSFERASE AG85A"/>
    <property type="match status" value="1"/>
</dbReference>
<keyword evidence="1" id="KW-0732">Signal</keyword>
<dbReference type="InterPro" id="IPR014756">
    <property type="entry name" value="Ig_E-set"/>
</dbReference>
<dbReference type="PANTHER" id="PTHR48098">
    <property type="entry name" value="ENTEROCHELIN ESTERASE-RELATED"/>
    <property type="match status" value="1"/>
</dbReference>
<dbReference type="EMBL" id="JAANOH010000002">
    <property type="protein sequence ID" value="MCZ2474938.1"/>
    <property type="molecule type" value="Genomic_DNA"/>
</dbReference>
<evidence type="ECO:0000256" key="1">
    <source>
        <dbReference type="SAM" id="SignalP"/>
    </source>
</evidence>
<name>A0ABT4JG89_9BACT</name>
<dbReference type="InterPro" id="IPR000801">
    <property type="entry name" value="Esterase-like"/>
</dbReference>
<feature type="signal peptide" evidence="1">
    <location>
        <begin position="1"/>
        <end position="28"/>
    </location>
</feature>
<dbReference type="Gene3D" id="2.60.40.10">
    <property type="entry name" value="Immunoglobulins"/>
    <property type="match status" value="1"/>
</dbReference>
<reference evidence="2 3" key="1">
    <citation type="submission" date="2020-03" db="EMBL/GenBank/DDBJ databases">
        <authorList>
            <person name="Pitt A."/>
            <person name="Hahn M.W."/>
        </authorList>
    </citation>
    <scope>NUCLEOTIDE SEQUENCE [LARGE SCALE GENOMIC DNA]</scope>
    <source>
        <strain evidence="2 3">5A-MARBSE</strain>
    </source>
</reference>
<protein>
    <submittedName>
        <fullName evidence="2">Esterase</fullName>
    </submittedName>
</protein>
<dbReference type="Proteomes" id="UP001321186">
    <property type="component" value="Unassembled WGS sequence"/>
</dbReference>
<organism evidence="2 3">
    <name type="scientific">Aquirufa ecclesiirivi</name>
    <dbReference type="NCBI Taxonomy" id="2715124"/>
    <lineage>
        <taxon>Bacteria</taxon>
        <taxon>Pseudomonadati</taxon>
        <taxon>Bacteroidota</taxon>
        <taxon>Cytophagia</taxon>
        <taxon>Cytophagales</taxon>
        <taxon>Flectobacillaceae</taxon>
        <taxon>Aquirufa</taxon>
    </lineage>
</organism>
<evidence type="ECO:0000313" key="2">
    <source>
        <dbReference type="EMBL" id="MCZ2474938.1"/>
    </source>
</evidence>
<gene>
    <name evidence="2" type="ORF">G9H61_05755</name>
</gene>
<keyword evidence="3" id="KW-1185">Reference proteome</keyword>
<sequence length="385" mass="43271">MKTKVRFITMYSIALLTCLSITVFTSQAQEMANVRRAVIVSPEIGEKTVTFRISAPKAKLVRLYGSWMKSFDSSTNMLKDSVGTWTVKIPTPSPELYTYHFIVDGMTVNDVNNIFLQRDGVRYLSVLLVPGKTTSNYFEANQRGNLKKVWYDSPTIGSNRHMYVYTPYGYETSNQNYPVLYLLHGGGGDEDAWSTMGRAVQILDNLIEKKLAVPMICVMPNGNPGQKAAKTLLLDEKLYDRNDPAFQNLYITSIVKDIIPYVEKNYKAISNADSRAVAGLSMGGAHTISVSNEFPGTFNYICPLSIGVRTITPEFESKLQGVKKAGYKLYWFACGNEDFLWEMAKTTEASLSKNGIEHTFFVSPGGHTWANWRIYLNTFGQLLFK</sequence>
<accession>A0ABT4JG89</accession>
<dbReference type="Gene3D" id="3.40.50.1820">
    <property type="entry name" value="alpha/beta hydrolase"/>
    <property type="match status" value="1"/>
</dbReference>
<dbReference type="InterPro" id="IPR013783">
    <property type="entry name" value="Ig-like_fold"/>
</dbReference>
<proteinExistence type="predicted"/>
<dbReference type="SUPFAM" id="SSF53474">
    <property type="entry name" value="alpha/beta-Hydrolases"/>
    <property type="match status" value="1"/>
</dbReference>
<dbReference type="SUPFAM" id="SSF81296">
    <property type="entry name" value="E set domains"/>
    <property type="match status" value="1"/>
</dbReference>